<reference evidence="2" key="1">
    <citation type="journal article" date="2016" name="Genome Announc.">
        <title>Draft genome sequences of fungus Aspergillus calidoustus.</title>
        <authorList>
            <person name="Horn F."/>
            <person name="Linde J."/>
            <person name="Mattern D.J."/>
            <person name="Walther G."/>
            <person name="Guthke R."/>
            <person name="Scherlach K."/>
            <person name="Martin K."/>
            <person name="Brakhage A.A."/>
            <person name="Petzke L."/>
            <person name="Valiante V."/>
        </authorList>
    </citation>
    <scope>NUCLEOTIDE SEQUENCE [LARGE SCALE GENOMIC DNA]</scope>
    <source>
        <strain evidence="2">SF006504</strain>
    </source>
</reference>
<name>A0A0U5GMC3_ASPCI</name>
<protein>
    <submittedName>
        <fullName evidence="1">Uncharacterized protein</fullName>
    </submittedName>
</protein>
<dbReference type="Proteomes" id="UP000054771">
    <property type="component" value="Unassembled WGS sequence"/>
</dbReference>
<dbReference type="AlphaFoldDB" id="A0A0U5GMC3"/>
<dbReference type="EMBL" id="CDMC01000040">
    <property type="protein sequence ID" value="CEL11998.1"/>
    <property type="molecule type" value="Genomic_DNA"/>
</dbReference>
<evidence type="ECO:0000313" key="2">
    <source>
        <dbReference type="Proteomes" id="UP000054771"/>
    </source>
</evidence>
<evidence type="ECO:0000313" key="1">
    <source>
        <dbReference type="EMBL" id="CEL11998.1"/>
    </source>
</evidence>
<dbReference type="OrthoDB" id="10356789at2759"/>
<keyword evidence="2" id="KW-1185">Reference proteome</keyword>
<proteinExistence type="predicted"/>
<organism evidence="1 2">
    <name type="scientific">Aspergillus calidoustus</name>
    <dbReference type="NCBI Taxonomy" id="454130"/>
    <lineage>
        <taxon>Eukaryota</taxon>
        <taxon>Fungi</taxon>
        <taxon>Dikarya</taxon>
        <taxon>Ascomycota</taxon>
        <taxon>Pezizomycotina</taxon>
        <taxon>Eurotiomycetes</taxon>
        <taxon>Eurotiomycetidae</taxon>
        <taxon>Eurotiales</taxon>
        <taxon>Aspergillaceae</taxon>
        <taxon>Aspergillus</taxon>
        <taxon>Aspergillus subgen. Nidulantes</taxon>
    </lineage>
</organism>
<sequence length="130" mass="14648">MAAGLDFRLTFMRPGEEAGLGSFLFEGELEPVDDKDYDCVVDLFRTLMAIKRLDAVRKLAIGFYLEANVRPTSWLFNVNGFVAEIPAGKLVSFEEALSTWLSRMKCDKSKVEHKANEAARTCEATFDKEE</sequence>
<gene>
    <name evidence="1" type="ORF">ASPCAL15092</name>
</gene>
<accession>A0A0U5GMC3</accession>